<name>A0A4Y2FCG7_ARAVE</name>
<organism evidence="2 3">
    <name type="scientific">Araneus ventricosus</name>
    <name type="common">Orbweaver spider</name>
    <name type="synonym">Epeira ventricosa</name>
    <dbReference type="NCBI Taxonomy" id="182803"/>
    <lineage>
        <taxon>Eukaryota</taxon>
        <taxon>Metazoa</taxon>
        <taxon>Ecdysozoa</taxon>
        <taxon>Arthropoda</taxon>
        <taxon>Chelicerata</taxon>
        <taxon>Arachnida</taxon>
        <taxon>Araneae</taxon>
        <taxon>Araneomorphae</taxon>
        <taxon>Entelegynae</taxon>
        <taxon>Araneoidea</taxon>
        <taxon>Araneidae</taxon>
        <taxon>Araneus</taxon>
    </lineage>
</organism>
<dbReference type="Gene3D" id="3.30.420.10">
    <property type="entry name" value="Ribonuclease H-like superfamily/Ribonuclease H"/>
    <property type="match status" value="1"/>
</dbReference>
<comment type="caution">
    <text evidence="2">The sequence shown here is derived from an EMBL/GenBank/DDBJ whole genome shotgun (WGS) entry which is preliminary data.</text>
</comment>
<dbReference type="PROSITE" id="PS50879">
    <property type="entry name" value="RNASE_H_1"/>
    <property type="match status" value="1"/>
</dbReference>
<evidence type="ECO:0000313" key="2">
    <source>
        <dbReference type="EMBL" id="GBM37999.1"/>
    </source>
</evidence>
<dbReference type="InterPro" id="IPR012337">
    <property type="entry name" value="RNaseH-like_sf"/>
</dbReference>
<dbReference type="GO" id="GO:0004523">
    <property type="term" value="F:RNA-DNA hybrid ribonuclease activity"/>
    <property type="evidence" value="ECO:0007669"/>
    <property type="project" value="InterPro"/>
</dbReference>
<gene>
    <name evidence="2" type="ORF">AVEN_105810_1</name>
</gene>
<dbReference type="InterPro" id="IPR002156">
    <property type="entry name" value="RNaseH_domain"/>
</dbReference>
<accession>A0A4Y2FCG7</accession>
<dbReference type="GO" id="GO:0003676">
    <property type="term" value="F:nucleic acid binding"/>
    <property type="evidence" value="ECO:0007669"/>
    <property type="project" value="InterPro"/>
</dbReference>
<dbReference type="Proteomes" id="UP000499080">
    <property type="component" value="Unassembled WGS sequence"/>
</dbReference>
<feature type="domain" description="RNase H type-1" evidence="1">
    <location>
        <begin position="1"/>
        <end position="41"/>
    </location>
</feature>
<dbReference type="InterPro" id="IPR036397">
    <property type="entry name" value="RNaseH_sf"/>
</dbReference>
<keyword evidence="3" id="KW-1185">Reference proteome</keyword>
<protein>
    <recommendedName>
        <fullName evidence="1">RNase H type-1 domain-containing protein</fullName>
    </recommendedName>
</protein>
<evidence type="ECO:0000259" key="1">
    <source>
        <dbReference type="PROSITE" id="PS50879"/>
    </source>
</evidence>
<dbReference type="SUPFAM" id="SSF53098">
    <property type="entry name" value="Ribonuclease H-like"/>
    <property type="match status" value="1"/>
</dbReference>
<feature type="non-terminal residue" evidence="2">
    <location>
        <position position="59"/>
    </location>
</feature>
<dbReference type="EMBL" id="BGPR01095319">
    <property type="protein sequence ID" value="GBM37999.1"/>
    <property type="molecule type" value="Genomic_DNA"/>
</dbReference>
<reference evidence="2 3" key="1">
    <citation type="journal article" date="2019" name="Sci. Rep.">
        <title>Orb-weaving spider Araneus ventricosus genome elucidates the spidroin gene catalogue.</title>
        <authorList>
            <person name="Kono N."/>
            <person name="Nakamura H."/>
            <person name="Ohtoshi R."/>
            <person name="Moran D.A.P."/>
            <person name="Shinohara A."/>
            <person name="Yoshida Y."/>
            <person name="Fujiwara M."/>
            <person name="Mori M."/>
            <person name="Tomita M."/>
            <person name="Arakawa K."/>
        </authorList>
    </citation>
    <scope>NUCLEOTIDE SEQUENCE [LARGE SCALE GENOMIC DNA]</scope>
</reference>
<evidence type="ECO:0000313" key="3">
    <source>
        <dbReference type="Proteomes" id="UP000499080"/>
    </source>
</evidence>
<proteinExistence type="predicted"/>
<dbReference type="AlphaFoldDB" id="A0A4Y2FCG7"/>
<sequence>MVREIETLLLSIKRIHLRWFKAHVCDLGNECAYQLAKEAITKGHPLFLPKPLPYLKFEI</sequence>
<dbReference type="OrthoDB" id="6514649at2759"/>